<evidence type="ECO:0000259" key="5">
    <source>
        <dbReference type="Pfam" id="PF09084"/>
    </source>
</evidence>
<evidence type="ECO:0000256" key="4">
    <source>
        <dbReference type="SAM" id="SignalP"/>
    </source>
</evidence>
<dbReference type="AlphaFoldDB" id="A0A2P7SRR6"/>
<keyword evidence="3 4" id="KW-0732">Signal</keyword>
<evidence type="ECO:0000256" key="2">
    <source>
        <dbReference type="ARBA" id="ARBA00010742"/>
    </source>
</evidence>
<dbReference type="PANTHER" id="PTHR30024">
    <property type="entry name" value="ALIPHATIC SULFONATES-BINDING PROTEIN-RELATED"/>
    <property type="match status" value="1"/>
</dbReference>
<evidence type="ECO:0000313" key="6">
    <source>
        <dbReference type="EMBL" id="PSJ65127.1"/>
    </source>
</evidence>
<dbReference type="OrthoDB" id="5372616at2"/>
<evidence type="ECO:0000256" key="1">
    <source>
        <dbReference type="ARBA" id="ARBA00004418"/>
    </source>
</evidence>
<dbReference type="InterPro" id="IPR015168">
    <property type="entry name" value="SsuA/THI5"/>
</dbReference>
<evidence type="ECO:0000256" key="3">
    <source>
        <dbReference type="ARBA" id="ARBA00022729"/>
    </source>
</evidence>
<keyword evidence="7" id="KW-1185">Reference proteome</keyword>
<protein>
    <submittedName>
        <fullName evidence="6">Myristoyl transferase</fullName>
    </submittedName>
</protein>
<comment type="caution">
    <text evidence="6">The sequence shown here is derived from an EMBL/GenBank/DDBJ whole genome shotgun (WGS) entry which is preliminary data.</text>
</comment>
<feature type="chain" id="PRO_5015124555" evidence="4">
    <location>
        <begin position="24"/>
        <end position="349"/>
    </location>
</feature>
<evidence type="ECO:0000313" key="7">
    <source>
        <dbReference type="Proteomes" id="UP000241229"/>
    </source>
</evidence>
<dbReference type="SUPFAM" id="SSF53850">
    <property type="entry name" value="Periplasmic binding protein-like II"/>
    <property type="match status" value="1"/>
</dbReference>
<dbReference type="Pfam" id="PF09084">
    <property type="entry name" value="NMT1"/>
    <property type="match status" value="1"/>
</dbReference>
<comment type="similarity">
    <text evidence="2">Belongs to the bacterial solute-binding protein SsuA/TauA family.</text>
</comment>
<accession>A0A2P7SRR6</accession>
<dbReference type="GO" id="GO:0042597">
    <property type="term" value="C:periplasmic space"/>
    <property type="evidence" value="ECO:0007669"/>
    <property type="project" value="UniProtKB-SubCell"/>
</dbReference>
<sequence>MGKYLISLLVAAVASLAGHAALADETEVRLGWCNPAIDISAGAPLASAMEFGWFAEKGVKLTIVPLAGSTDCVLNVTTGQVKTAFAAPEAVAIMASKGGAVQYFYTGFNRNMFGVAVPEGSDVKSMADLKGKRIGVFTMASVGVVIARSMAKAAGLDPDSDISIVVSGSPSQSQALLESGEIAAISHWDMIYETIASSGLKMRKLADPAMENFPSNGFVALKSTIEKEPDVLAAVARGYAMGGIFSRDNPEEAARLYFKHFPQARSTGLSLEEDIRRNMPTLTAVVRLWALPAGQEKWGYSAASQYQAYIDWLKGRGVLEGEIAGERIANNALIDAINDFDEGKASRPD</sequence>
<comment type="subcellular location">
    <subcellularLocation>
        <location evidence="1">Periplasm</location>
    </subcellularLocation>
</comment>
<feature type="domain" description="SsuA/THI5-like" evidence="5">
    <location>
        <begin position="43"/>
        <end position="253"/>
    </location>
</feature>
<proteinExistence type="inferred from homology"/>
<keyword evidence="6" id="KW-0808">Transferase</keyword>
<reference evidence="6 7" key="1">
    <citation type="submission" date="2018-03" db="EMBL/GenBank/DDBJ databases">
        <title>The draft genome of Mesorhizobium sp. 6GN-30.</title>
        <authorList>
            <person name="Liu L."/>
            <person name="Li L."/>
            <person name="Wang T."/>
            <person name="Zhang X."/>
            <person name="Liang L."/>
        </authorList>
    </citation>
    <scope>NUCLEOTIDE SEQUENCE [LARGE SCALE GENOMIC DNA]</scope>
    <source>
        <strain evidence="6 7">6GN30</strain>
    </source>
</reference>
<organism evidence="6 7">
    <name type="scientific">Kumtagia ephedrae</name>
    <dbReference type="NCBI Taxonomy" id="2116701"/>
    <lineage>
        <taxon>Bacteria</taxon>
        <taxon>Pseudomonadati</taxon>
        <taxon>Pseudomonadota</taxon>
        <taxon>Alphaproteobacteria</taxon>
        <taxon>Hyphomicrobiales</taxon>
        <taxon>Phyllobacteriaceae</taxon>
        <taxon>Kumtagia</taxon>
    </lineage>
</organism>
<dbReference type="EMBL" id="PXYK01000002">
    <property type="protein sequence ID" value="PSJ65127.1"/>
    <property type="molecule type" value="Genomic_DNA"/>
</dbReference>
<dbReference type="GO" id="GO:0016740">
    <property type="term" value="F:transferase activity"/>
    <property type="evidence" value="ECO:0007669"/>
    <property type="project" value="UniProtKB-KW"/>
</dbReference>
<gene>
    <name evidence="6" type="ORF">C7I84_01915</name>
</gene>
<dbReference type="RefSeq" id="WP_106770467.1">
    <property type="nucleotide sequence ID" value="NZ_PXYK01000002.1"/>
</dbReference>
<dbReference type="Gene3D" id="3.40.190.10">
    <property type="entry name" value="Periplasmic binding protein-like II"/>
    <property type="match status" value="2"/>
</dbReference>
<dbReference type="PANTHER" id="PTHR30024:SF47">
    <property type="entry name" value="TAURINE-BINDING PERIPLASMIC PROTEIN"/>
    <property type="match status" value="1"/>
</dbReference>
<feature type="signal peptide" evidence="4">
    <location>
        <begin position="1"/>
        <end position="23"/>
    </location>
</feature>
<name>A0A2P7SRR6_9HYPH</name>
<dbReference type="Proteomes" id="UP000241229">
    <property type="component" value="Unassembled WGS sequence"/>
</dbReference>